<feature type="transmembrane region" description="Helical" evidence="1">
    <location>
        <begin position="6"/>
        <end position="27"/>
    </location>
</feature>
<evidence type="ECO:0000313" key="3">
    <source>
        <dbReference type="Proteomes" id="UP001273531"/>
    </source>
</evidence>
<dbReference type="Proteomes" id="UP001273531">
    <property type="component" value="Unassembled WGS sequence"/>
</dbReference>
<accession>A0ABU3Y3W9</accession>
<protein>
    <submittedName>
        <fullName evidence="2">FixH family protein</fullName>
    </submittedName>
</protein>
<keyword evidence="1" id="KW-0472">Membrane</keyword>
<dbReference type="EMBL" id="JAWJEJ010000001">
    <property type="protein sequence ID" value="MDV3456014.1"/>
    <property type="molecule type" value="Genomic_DNA"/>
</dbReference>
<keyword evidence="1" id="KW-1133">Transmembrane helix</keyword>
<reference evidence="2 3" key="1">
    <citation type="submission" date="2023-10" db="EMBL/GenBank/DDBJ databases">
        <title>Sphingomonas sp. HF-S4 16S ribosomal RNA gene Genome sequencing and assembly.</title>
        <authorList>
            <person name="Lee H."/>
        </authorList>
    </citation>
    <scope>NUCLEOTIDE SEQUENCE [LARGE SCALE GENOMIC DNA]</scope>
    <source>
        <strain evidence="2 3">HF-S4</strain>
    </source>
</reference>
<dbReference type="RefSeq" id="WP_317225217.1">
    <property type="nucleotide sequence ID" value="NZ_JAWJEJ010000001.1"/>
</dbReference>
<sequence length="146" mass="16025">MTRNFTGWHMFAILFAMFGTIVAVNFVMARSAIRTFGGTVVDNSYVAGQQYNRYLAQARAQRALGWTASPSLDAQRRVVIATNAPAGVTGAATIHHPLGRAPDQALAFTRHGARFISATPLPAGRWQLRIELRDGAHSARFEDELR</sequence>
<keyword evidence="1" id="KW-0812">Transmembrane</keyword>
<organism evidence="2 3">
    <name type="scientific">Sphingomonas agrestis</name>
    <dbReference type="NCBI Taxonomy" id="3080540"/>
    <lineage>
        <taxon>Bacteria</taxon>
        <taxon>Pseudomonadati</taxon>
        <taxon>Pseudomonadota</taxon>
        <taxon>Alphaproteobacteria</taxon>
        <taxon>Sphingomonadales</taxon>
        <taxon>Sphingomonadaceae</taxon>
        <taxon>Sphingomonas</taxon>
    </lineage>
</organism>
<evidence type="ECO:0000256" key="1">
    <source>
        <dbReference type="SAM" id="Phobius"/>
    </source>
</evidence>
<proteinExistence type="predicted"/>
<name>A0ABU3Y3W9_9SPHN</name>
<gene>
    <name evidence="2" type="ORF">RZN05_03400</name>
</gene>
<evidence type="ECO:0000313" key="2">
    <source>
        <dbReference type="EMBL" id="MDV3456014.1"/>
    </source>
</evidence>
<comment type="caution">
    <text evidence="2">The sequence shown here is derived from an EMBL/GenBank/DDBJ whole genome shotgun (WGS) entry which is preliminary data.</text>
</comment>
<dbReference type="InterPro" id="IPR008620">
    <property type="entry name" value="FixH"/>
</dbReference>
<keyword evidence="3" id="KW-1185">Reference proteome</keyword>
<dbReference type="Pfam" id="PF05751">
    <property type="entry name" value="FixH"/>
    <property type="match status" value="1"/>
</dbReference>